<accession>A0A6A5ZMP6</accession>
<keyword evidence="4" id="KW-1185">Reference proteome</keyword>
<gene>
    <name evidence="3" type="ORF">BDV96DRAFT_629232</name>
</gene>
<dbReference type="Proteomes" id="UP000799770">
    <property type="component" value="Unassembled WGS sequence"/>
</dbReference>
<evidence type="ECO:0000313" key="3">
    <source>
        <dbReference type="EMBL" id="KAF2119728.1"/>
    </source>
</evidence>
<feature type="transmembrane region" description="Helical" evidence="2">
    <location>
        <begin position="805"/>
        <end position="828"/>
    </location>
</feature>
<keyword evidence="2" id="KW-1133">Transmembrane helix</keyword>
<dbReference type="EMBL" id="ML977315">
    <property type="protein sequence ID" value="KAF2119728.1"/>
    <property type="molecule type" value="Genomic_DNA"/>
</dbReference>
<dbReference type="SUPFAM" id="SSF50965">
    <property type="entry name" value="Galactose oxidase, central domain"/>
    <property type="match status" value="1"/>
</dbReference>
<proteinExistence type="predicted"/>
<evidence type="ECO:0000256" key="1">
    <source>
        <dbReference type="SAM" id="MobiDB-lite"/>
    </source>
</evidence>
<keyword evidence="2" id="KW-0812">Transmembrane</keyword>
<evidence type="ECO:0000313" key="4">
    <source>
        <dbReference type="Proteomes" id="UP000799770"/>
    </source>
</evidence>
<protein>
    <submittedName>
        <fullName evidence="3">Uncharacterized protein</fullName>
    </submittedName>
</protein>
<feature type="compositionally biased region" description="Polar residues" evidence="1">
    <location>
        <begin position="563"/>
        <end position="572"/>
    </location>
</feature>
<feature type="transmembrane region" description="Helical" evidence="2">
    <location>
        <begin position="777"/>
        <end position="798"/>
    </location>
</feature>
<sequence>MARFSRKAPLLAGLQIFVQNVSTGYTPHSMLAGEMLLSYADFQGLNRTRSEHDLMLSVIWLNEPLTAENWSDSFFGFSSIDGWPQIRAEDSLFYDTGDDALYLFTEDESLRTDNGTDKLLQQYDYTQLHWPDTLRKPGKWNRDPPGARTTRHFMKSLNQPLSACSQNTCYELQLQGQSSFTESLHPTFLDSTTMIRYDFDSQAVTRSSITPQYATTFEGVKLDVDSTMMFVPHFGSQGIFVILGAASTVPGRERLTPRDFFERITVFDPATETFHTQSTKGDIPLLPETDDPFAAREFCVFGAADNQLRTYDIFVHGNFQTADDLYILSLPAFQWIAVGASSKRYRPYSTCTETENGLMVMLNDIEFDTPGKAMNRTMAEEQTQKSVRFFNMTSLKYSSYYDPTIGYYRSPDGVRAFYCANPRKPHWLLPVLGHMKSSRQMNISPVDADSTKGFPLPEVAQYDAHLLRTPAKATVNVFAPLHPSYSASTALSIRSASRNFEAFTRSTFYSLKYRCVPESGTVPGYTRVRWKCRCGEYLYDDFLETRAGSVRSLDKRVSQINNKIQSHGTSSNSDDRFKPHTTPTRSNTTYLTPLNSIATPKDILRSRRSFTPSISVKSFVVQIDPPRKERWLLVCANDRKRTPRLSHINISSTASDMDIAVAIRTEYRTLLNKRWLAMFRLRGLCGVEFVQFFVHKNHFTDIRRSPDVPYSESEYDFTANGLCPPIGSTYLLHLLRHPEEYESESFTYPLLPKRKERLIVGTGWGLYLVEGFIGKRIWFAIALIVVTGGTAFAVAWSVKKMDLQSAFTVGGFVVTFAMVGISALQSWLE</sequence>
<feature type="region of interest" description="Disordered" evidence="1">
    <location>
        <begin position="563"/>
        <end position="589"/>
    </location>
</feature>
<evidence type="ECO:0000256" key="2">
    <source>
        <dbReference type="SAM" id="Phobius"/>
    </source>
</evidence>
<keyword evidence="2" id="KW-0472">Membrane</keyword>
<dbReference type="InterPro" id="IPR011043">
    <property type="entry name" value="Gal_Oxase/kelch_b-propeller"/>
</dbReference>
<organism evidence="3 4">
    <name type="scientific">Lophiotrema nucula</name>
    <dbReference type="NCBI Taxonomy" id="690887"/>
    <lineage>
        <taxon>Eukaryota</taxon>
        <taxon>Fungi</taxon>
        <taxon>Dikarya</taxon>
        <taxon>Ascomycota</taxon>
        <taxon>Pezizomycotina</taxon>
        <taxon>Dothideomycetes</taxon>
        <taxon>Pleosporomycetidae</taxon>
        <taxon>Pleosporales</taxon>
        <taxon>Lophiotremataceae</taxon>
        <taxon>Lophiotrema</taxon>
    </lineage>
</organism>
<dbReference type="OrthoDB" id="9988102at2759"/>
<name>A0A6A5ZMP6_9PLEO</name>
<reference evidence="3" key="1">
    <citation type="journal article" date="2020" name="Stud. Mycol.">
        <title>101 Dothideomycetes genomes: a test case for predicting lifestyles and emergence of pathogens.</title>
        <authorList>
            <person name="Haridas S."/>
            <person name="Albert R."/>
            <person name="Binder M."/>
            <person name="Bloem J."/>
            <person name="Labutti K."/>
            <person name="Salamov A."/>
            <person name="Andreopoulos B."/>
            <person name="Baker S."/>
            <person name="Barry K."/>
            <person name="Bills G."/>
            <person name="Bluhm B."/>
            <person name="Cannon C."/>
            <person name="Castanera R."/>
            <person name="Culley D."/>
            <person name="Daum C."/>
            <person name="Ezra D."/>
            <person name="Gonzalez J."/>
            <person name="Henrissat B."/>
            <person name="Kuo A."/>
            <person name="Liang C."/>
            <person name="Lipzen A."/>
            <person name="Lutzoni F."/>
            <person name="Magnuson J."/>
            <person name="Mondo S."/>
            <person name="Nolan M."/>
            <person name="Ohm R."/>
            <person name="Pangilinan J."/>
            <person name="Park H.-J."/>
            <person name="Ramirez L."/>
            <person name="Alfaro M."/>
            <person name="Sun H."/>
            <person name="Tritt A."/>
            <person name="Yoshinaga Y."/>
            <person name="Zwiers L.-H."/>
            <person name="Turgeon B."/>
            <person name="Goodwin S."/>
            <person name="Spatafora J."/>
            <person name="Crous P."/>
            <person name="Grigoriev I."/>
        </authorList>
    </citation>
    <scope>NUCLEOTIDE SEQUENCE</scope>
    <source>
        <strain evidence="3">CBS 627.86</strain>
    </source>
</reference>
<dbReference type="AlphaFoldDB" id="A0A6A5ZMP6"/>